<protein>
    <submittedName>
        <fullName evidence="1">Uncharacterized protein</fullName>
    </submittedName>
</protein>
<keyword evidence="2" id="KW-1185">Reference proteome</keyword>
<evidence type="ECO:0000313" key="2">
    <source>
        <dbReference type="Proteomes" id="UP001230504"/>
    </source>
</evidence>
<comment type="caution">
    <text evidence="1">The sequence shown here is derived from an EMBL/GenBank/DDBJ whole genome shotgun (WGS) entry which is preliminary data.</text>
</comment>
<dbReference type="RefSeq" id="XP_060415751.1">
    <property type="nucleotide sequence ID" value="XM_060557450.1"/>
</dbReference>
<proteinExistence type="predicted"/>
<dbReference type="AlphaFoldDB" id="A0AAD8V6A0"/>
<evidence type="ECO:0000313" key="1">
    <source>
        <dbReference type="EMBL" id="KAK1594589.1"/>
    </source>
</evidence>
<organism evidence="1 2">
    <name type="scientific">Colletotrichum navitas</name>
    <dbReference type="NCBI Taxonomy" id="681940"/>
    <lineage>
        <taxon>Eukaryota</taxon>
        <taxon>Fungi</taxon>
        <taxon>Dikarya</taxon>
        <taxon>Ascomycota</taxon>
        <taxon>Pezizomycotina</taxon>
        <taxon>Sordariomycetes</taxon>
        <taxon>Hypocreomycetidae</taxon>
        <taxon>Glomerellales</taxon>
        <taxon>Glomerellaceae</taxon>
        <taxon>Colletotrichum</taxon>
        <taxon>Colletotrichum graminicola species complex</taxon>
    </lineage>
</organism>
<gene>
    <name evidence="1" type="ORF">LY79DRAFT_549138</name>
</gene>
<dbReference type="GeneID" id="85441690"/>
<dbReference type="Proteomes" id="UP001230504">
    <property type="component" value="Unassembled WGS sequence"/>
</dbReference>
<name>A0AAD8V6A0_9PEZI</name>
<accession>A0AAD8V6A0</accession>
<dbReference type="EMBL" id="JAHLJV010000019">
    <property type="protein sequence ID" value="KAK1594589.1"/>
    <property type="molecule type" value="Genomic_DNA"/>
</dbReference>
<reference evidence="1" key="1">
    <citation type="submission" date="2021-06" db="EMBL/GenBank/DDBJ databases">
        <title>Comparative genomics, transcriptomics and evolutionary studies reveal genomic signatures of adaptation to plant cell wall in hemibiotrophic fungi.</title>
        <authorList>
            <consortium name="DOE Joint Genome Institute"/>
            <person name="Baroncelli R."/>
            <person name="Diaz J.F."/>
            <person name="Benocci T."/>
            <person name="Peng M."/>
            <person name="Battaglia E."/>
            <person name="Haridas S."/>
            <person name="Andreopoulos W."/>
            <person name="Labutti K."/>
            <person name="Pangilinan J."/>
            <person name="Floch G.L."/>
            <person name="Makela M.R."/>
            <person name="Henrissat B."/>
            <person name="Grigoriev I.V."/>
            <person name="Crouch J.A."/>
            <person name="De Vries R.P."/>
            <person name="Sukno S.A."/>
            <person name="Thon M.R."/>
        </authorList>
    </citation>
    <scope>NUCLEOTIDE SEQUENCE</scope>
    <source>
        <strain evidence="1">CBS 125086</strain>
    </source>
</reference>
<sequence length="166" mass="18163">MHMGLANPLPILPPFQAQSAIASLGSFNRCATPVPAGRLRAFRHSTSWICPRLPRWGGIQLESEGGCMESRVTLSLLHLPLNLSRLWRLAQSRRDGRDTKGPLICLGLIVPYGPNPPGLVSGEPVKRSPGVSLWLRARLMGSIGPWPTHTHFPLGFSKLSLPLRDP</sequence>